<keyword evidence="1" id="KW-1133">Transmembrane helix</keyword>
<keyword evidence="3" id="KW-1185">Reference proteome</keyword>
<dbReference type="RefSeq" id="WP_180136062.1">
    <property type="nucleotide sequence ID" value="NZ_JABMKT010000016.1"/>
</dbReference>
<keyword evidence="1" id="KW-0812">Transmembrane</keyword>
<name>A0A7Z0T764_9FUSO</name>
<evidence type="ECO:0000313" key="2">
    <source>
        <dbReference type="EMBL" id="NYV27951.1"/>
    </source>
</evidence>
<accession>A0A7Z0T764</accession>
<evidence type="ECO:0000256" key="1">
    <source>
        <dbReference type="SAM" id="Phobius"/>
    </source>
</evidence>
<gene>
    <name evidence="2" type="ORF">HP397_03840</name>
</gene>
<reference evidence="2 3" key="1">
    <citation type="submission" date="2020-05" db="EMBL/GenBank/DDBJ databases">
        <title>Streptobacillus felis strain LHL191014123.</title>
        <authorList>
            <person name="Fawzy A."/>
            <person name="Rau J."/>
            <person name="Risse K."/>
            <person name="Schauerte N."/>
            <person name="Geiger C."/>
            <person name="Blom J."/>
            <person name="Imirzalioglu C."/>
            <person name="Falgenhauer J."/>
            <person name="Bach A."/>
            <person name="Herden C."/>
            <person name="Eisenberg T."/>
        </authorList>
    </citation>
    <scope>NUCLEOTIDE SEQUENCE [LARGE SCALE GENOMIC DNA]</scope>
    <source>
        <strain evidence="2 3">LHL191014123</strain>
    </source>
</reference>
<dbReference type="EMBL" id="JABMKT010000016">
    <property type="protein sequence ID" value="NYV27951.1"/>
    <property type="molecule type" value="Genomic_DNA"/>
</dbReference>
<feature type="transmembrane region" description="Helical" evidence="1">
    <location>
        <begin position="12"/>
        <end position="35"/>
    </location>
</feature>
<keyword evidence="1" id="KW-0472">Membrane</keyword>
<sequence>MNIIKVKTLYVFLKYFLFLQTIAYAFGTMTLFLRGVQFKVILLRLVFFIIYISILKYFLKTVKDIYVNDKYIKLGKKGVEINKNRMSHLALGYGKKDVYLFLKDDENIQTIFLNNYNKNYLDEIEKVMKEYRVVNTFRYLEKLERRATTNIEKYVSEIFEKIELSSNKIVIKDEGLEHKGDTYAFDKYSFDLGSKYLLINDIDNNIVEKIEFSALENKYILKKLLFERY</sequence>
<organism evidence="2 3">
    <name type="scientific">Streptobacillus felis</name>
    <dbReference type="NCBI Taxonomy" id="1384509"/>
    <lineage>
        <taxon>Bacteria</taxon>
        <taxon>Fusobacteriati</taxon>
        <taxon>Fusobacteriota</taxon>
        <taxon>Fusobacteriia</taxon>
        <taxon>Fusobacteriales</taxon>
        <taxon>Leptotrichiaceae</taxon>
        <taxon>Streptobacillus</taxon>
    </lineage>
</organism>
<evidence type="ECO:0000313" key="3">
    <source>
        <dbReference type="Proteomes" id="UP000526184"/>
    </source>
</evidence>
<comment type="caution">
    <text evidence="2">The sequence shown here is derived from an EMBL/GenBank/DDBJ whole genome shotgun (WGS) entry which is preliminary data.</text>
</comment>
<feature type="transmembrane region" description="Helical" evidence="1">
    <location>
        <begin position="41"/>
        <end position="59"/>
    </location>
</feature>
<proteinExistence type="predicted"/>
<dbReference type="AlphaFoldDB" id="A0A7Z0T764"/>
<protein>
    <submittedName>
        <fullName evidence="2">Uncharacterized protein</fullName>
    </submittedName>
</protein>
<dbReference type="Proteomes" id="UP000526184">
    <property type="component" value="Unassembled WGS sequence"/>
</dbReference>